<evidence type="ECO:0000313" key="2">
    <source>
        <dbReference type="EMBL" id="RNL83110.1"/>
    </source>
</evidence>
<dbReference type="EMBL" id="RJTM01000107">
    <property type="protein sequence ID" value="RNL83110.1"/>
    <property type="molecule type" value="Genomic_DNA"/>
</dbReference>
<comment type="caution">
    <text evidence="2">The sequence shown here is derived from an EMBL/GenBank/DDBJ whole genome shotgun (WGS) entry which is preliminary data.</text>
</comment>
<organism evidence="2 3">
    <name type="scientific">Sinomicrobium pectinilyticum</name>
    <dbReference type="NCBI Taxonomy" id="1084421"/>
    <lineage>
        <taxon>Bacteria</taxon>
        <taxon>Pseudomonadati</taxon>
        <taxon>Bacteroidota</taxon>
        <taxon>Flavobacteriia</taxon>
        <taxon>Flavobacteriales</taxon>
        <taxon>Flavobacteriaceae</taxon>
        <taxon>Sinomicrobium</taxon>
    </lineage>
</organism>
<dbReference type="AlphaFoldDB" id="A0A3N0E5I7"/>
<keyword evidence="1" id="KW-1133">Transmembrane helix</keyword>
<dbReference type="Proteomes" id="UP000267469">
    <property type="component" value="Unassembled WGS sequence"/>
</dbReference>
<dbReference type="OrthoDB" id="1345445at2"/>
<reference evidence="2 3" key="1">
    <citation type="submission" date="2018-10" db="EMBL/GenBank/DDBJ databases">
        <title>Sinomicrobium pectinilyticum sp. nov., a pectinase-producing bacterium isolated from alkaline and saline soil, and emended description of the genus Sinomicrobium.</title>
        <authorList>
            <person name="Cheng B."/>
            <person name="Li C."/>
            <person name="Lai Q."/>
            <person name="Du M."/>
            <person name="Shao Z."/>
            <person name="Xu P."/>
            <person name="Yang C."/>
        </authorList>
    </citation>
    <scope>NUCLEOTIDE SEQUENCE [LARGE SCALE GENOMIC DNA]</scope>
    <source>
        <strain evidence="2 3">5DNS001</strain>
    </source>
</reference>
<sequence length="161" mass="18745">MKGIKDNSPIVYYIFLSGFLLFSSCNNKTKKKEEKNSTSQIEIKLPDSLQMNTEMEGEIIYRSDFDTVRLKNGEKRYIYLYLSEGDSPLSDFRELKKQEMDTFVPINDEHLIPVYNIVFEKSGKKFINGVLVDQIFKNEEEGNVKITTLETKVIHPIVIYD</sequence>
<proteinExistence type="predicted"/>
<name>A0A3N0E5I7_SINP1</name>
<keyword evidence="3" id="KW-1185">Reference proteome</keyword>
<evidence type="ECO:0000256" key="1">
    <source>
        <dbReference type="SAM" id="Phobius"/>
    </source>
</evidence>
<protein>
    <recommendedName>
        <fullName evidence="4">Lipoprotein</fullName>
    </recommendedName>
</protein>
<evidence type="ECO:0008006" key="4">
    <source>
        <dbReference type="Google" id="ProtNLM"/>
    </source>
</evidence>
<dbReference type="RefSeq" id="WP_123216971.1">
    <property type="nucleotide sequence ID" value="NZ_RJTM01000107.1"/>
</dbReference>
<feature type="transmembrane region" description="Helical" evidence="1">
    <location>
        <begin position="12"/>
        <end position="29"/>
    </location>
</feature>
<accession>A0A3N0E5I7</accession>
<dbReference type="PROSITE" id="PS51257">
    <property type="entry name" value="PROKAR_LIPOPROTEIN"/>
    <property type="match status" value="1"/>
</dbReference>
<evidence type="ECO:0000313" key="3">
    <source>
        <dbReference type="Proteomes" id="UP000267469"/>
    </source>
</evidence>
<keyword evidence="1" id="KW-0472">Membrane</keyword>
<gene>
    <name evidence="2" type="ORF">ED312_15720</name>
</gene>
<keyword evidence="1" id="KW-0812">Transmembrane</keyword>